<dbReference type="EMBL" id="AJIL01000106">
    <property type="protein sequence ID" value="KNE94954.1"/>
    <property type="molecule type" value="Genomic_DNA"/>
</dbReference>
<name>A0A0L0V7L3_9BASI</name>
<dbReference type="AlphaFoldDB" id="A0A0L0V7L3"/>
<sequence length="90" mass="10206">MSESAVMDSNDLETQATESAVTDSNDLEIQANKEQSWALVKELRDLNKKTAQQEALKKAKEKIDENQTDKNSRLTHKERKANAIIKPEHV</sequence>
<gene>
    <name evidence="2" type="ORF">PSTG_11745</name>
</gene>
<organism evidence="2 3">
    <name type="scientific">Puccinia striiformis f. sp. tritici PST-78</name>
    <dbReference type="NCBI Taxonomy" id="1165861"/>
    <lineage>
        <taxon>Eukaryota</taxon>
        <taxon>Fungi</taxon>
        <taxon>Dikarya</taxon>
        <taxon>Basidiomycota</taxon>
        <taxon>Pucciniomycotina</taxon>
        <taxon>Pucciniomycetes</taxon>
        <taxon>Pucciniales</taxon>
        <taxon>Pucciniaceae</taxon>
        <taxon>Puccinia</taxon>
    </lineage>
</organism>
<feature type="region of interest" description="Disordered" evidence="1">
    <location>
        <begin position="1"/>
        <end position="29"/>
    </location>
</feature>
<evidence type="ECO:0000256" key="1">
    <source>
        <dbReference type="SAM" id="MobiDB-lite"/>
    </source>
</evidence>
<dbReference type="Proteomes" id="UP000054564">
    <property type="component" value="Unassembled WGS sequence"/>
</dbReference>
<evidence type="ECO:0000313" key="3">
    <source>
        <dbReference type="Proteomes" id="UP000054564"/>
    </source>
</evidence>
<protein>
    <submittedName>
        <fullName evidence="2">Uncharacterized protein</fullName>
    </submittedName>
</protein>
<comment type="caution">
    <text evidence="2">The sequence shown here is derived from an EMBL/GenBank/DDBJ whole genome shotgun (WGS) entry which is preliminary data.</text>
</comment>
<feature type="compositionally biased region" description="Polar residues" evidence="1">
    <location>
        <begin position="12"/>
        <end position="24"/>
    </location>
</feature>
<proteinExistence type="predicted"/>
<keyword evidence="3" id="KW-1185">Reference proteome</keyword>
<accession>A0A0L0V7L3</accession>
<feature type="compositionally biased region" description="Basic and acidic residues" evidence="1">
    <location>
        <begin position="55"/>
        <end position="72"/>
    </location>
</feature>
<evidence type="ECO:0000313" key="2">
    <source>
        <dbReference type="EMBL" id="KNE94954.1"/>
    </source>
</evidence>
<reference evidence="3" key="1">
    <citation type="submission" date="2014-03" db="EMBL/GenBank/DDBJ databases">
        <title>The Genome Sequence of Puccinia striiformis f. sp. tritici PST-78.</title>
        <authorList>
            <consortium name="The Broad Institute Genome Sequencing Platform"/>
            <person name="Cuomo C."/>
            <person name="Hulbert S."/>
            <person name="Chen X."/>
            <person name="Walker B."/>
            <person name="Young S.K."/>
            <person name="Zeng Q."/>
            <person name="Gargeya S."/>
            <person name="Fitzgerald M."/>
            <person name="Haas B."/>
            <person name="Abouelleil A."/>
            <person name="Alvarado L."/>
            <person name="Arachchi H.M."/>
            <person name="Berlin A.M."/>
            <person name="Chapman S.B."/>
            <person name="Goldberg J."/>
            <person name="Griggs A."/>
            <person name="Gujja S."/>
            <person name="Hansen M."/>
            <person name="Howarth C."/>
            <person name="Imamovic A."/>
            <person name="Larimer J."/>
            <person name="McCowan C."/>
            <person name="Montmayeur A."/>
            <person name="Murphy C."/>
            <person name="Neiman D."/>
            <person name="Pearson M."/>
            <person name="Priest M."/>
            <person name="Roberts A."/>
            <person name="Saif S."/>
            <person name="Shea T."/>
            <person name="Sisk P."/>
            <person name="Sykes S."/>
            <person name="Wortman J."/>
            <person name="Nusbaum C."/>
            <person name="Birren B."/>
        </authorList>
    </citation>
    <scope>NUCLEOTIDE SEQUENCE [LARGE SCALE GENOMIC DNA]</scope>
    <source>
        <strain evidence="3">race PST-78</strain>
    </source>
</reference>
<feature type="region of interest" description="Disordered" evidence="1">
    <location>
        <begin position="51"/>
        <end position="90"/>
    </location>
</feature>